<protein>
    <submittedName>
        <fullName evidence="1">Uncharacterized protein</fullName>
    </submittedName>
</protein>
<comment type="caution">
    <text evidence="1">The sequence shown here is derived from an EMBL/GenBank/DDBJ whole genome shotgun (WGS) entry which is preliminary data.</text>
</comment>
<dbReference type="AlphaFoldDB" id="A0A264VWQ0"/>
<reference evidence="1 2" key="1">
    <citation type="submission" date="2017-07" db="EMBL/GenBank/DDBJ databases">
        <title>blaIMP-27 on transferable plasmids in Proteus mirabilis and Providencia rettgeri.</title>
        <authorList>
            <person name="Potter R."/>
        </authorList>
    </citation>
    <scope>NUCLEOTIDE SEQUENCE [LARGE SCALE GENOMIC DNA]</scope>
    <source>
        <strain evidence="1 2">PR1</strain>
    </source>
</reference>
<sequence length="113" mass="13336">MEKLTLLDKRRKHFIDAIFDYLKSKKKASTFERTVDGIKYRVDLDAEILKQSLINLYENNICRKEAGATDQQIIRVYDSFYNKHGKLTDEGKEFISDITLLIAEHLHQKEMNK</sequence>
<proteinExistence type="predicted"/>
<dbReference type="Proteomes" id="UP000216001">
    <property type="component" value="Unassembled WGS sequence"/>
</dbReference>
<evidence type="ECO:0000313" key="2">
    <source>
        <dbReference type="Proteomes" id="UP000216001"/>
    </source>
</evidence>
<dbReference type="EMBL" id="NOWC01000004">
    <property type="protein sequence ID" value="OZS75733.1"/>
    <property type="molecule type" value="Genomic_DNA"/>
</dbReference>
<dbReference type="RefSeq" id="WP_094960999.1">
    <property type="nucleotide sequence ID" value="NZ_NOWC01000004.1"/>
</dbReference>
<accession>A0A264VWQ0</accession>
<name>A0A264VWQ0_PRORE</name>
<organism evidence="1 2">
    <name type="scientific">Providencia rettgeri</name>
    <dbReference type="NCBI Taxonomy" id="587"/>
    <lineage>
        <taxon>Bacteria</taxon>
        <taxon>Pseudomonadati</taxon>
        <taxon>Pseudomonadota</taxon>
        <taxon>Gammaproteobacteria</taxon>
        <taxon>Enterobacterales</taxon>
        <taxon>Morganellaceae</taxon>
        <taxon>Providencia</taxon>
    </lineage>
</organism>
<gene>
    <name evidence="1" type="ORF">CHI95_05495</name>
</gene>
<evidence type="ECO:0000313" key="1">
    <source>
        <dbReference type="EMBL" id="OZS75733.1"/>
    </source>
</evidence>